<dbReference type="Pfam" id="PF18911">
    <property type="entry name" value="PKD_4"/>
    <property type="match status" value="4"/>
</dbReference>
<sequence>MSHVFAEPGGYRVTLRTALTGAESGLKQLETRRQISVNAAARAVIKAPDMVAAGQAIVFDAAASTDSDGALTQFAWDFGDGTTAMGVVAAHVFTAPGDYTVRLTVTDDAAVGNSDVTATTRVTVNPPPTVGLAVAGQMCPAVAQDWSVNAARGTSVSWTFGDGTTAEGARTTHGFAKPGLSPVSVALDDGRGLLNSSWREEVYVRVNAAPRAVAGPDQVVNPGDTVSFSAAQSGDIDGVLTDYRWSFGDCITLADVHVTRRFDQSGPVAVKLTVRDDSGAACDTGQDNLTVLVNTAPQIDAGPNRTTPVGAAHDVLVIDASGASDADGHSVTVDWDFGDGTTATGAILRHAYAAPGAYTVTFTARDSTGLPSGITSDTAIVIATPRGE</sequence>
<keyword evidence="8" id="KW-1185">Reference proteome</keyword>
<dbReference type="Gene3D" id="2.60.40.10">
    <property type="entry name" value="Immunoglobulins"/>
    <property type="match status" value="4"/>
</dbReference>
<comment type="subcellular location">
    <subcellularLocation>
        <location evidence="1">Membrane</location>
        <topology evidence="1">Multi-pass membrane protein</topology>
    </subcellularLocation>
</comment>
<dbReference type="OrthoDB" id="3938151at2"/>
<dbReference type="KEGG" id="tom:BWR18_11090"/>
<evidence type="ECO:0000313" key="7">
    <source>
        <dbReference type="EMBL" id="APX12163.1"/>
    </source>
</evidence>
<dbReference type="GO" id="GO:0005886">
    <property type="term" value="C:plasma membrane"/>
    <property type="evidence" value="ECO:0007669"/>
    <property type="project" value="TreeGrafter"/>
</dbReference>
<reference evidence="7 8" key="1">
    <citation type="submission" date="2017-01" db="EMBL/GenBank/DDBJ databases">
        <title>Complete genome of Tateyamaria omphalii DOK1-4 isolated from seawater in Dokdo.</title>
        <authorList>
            <person name="Kim J.H."/>
            <person name="Chi W.-J."/>
        </authorList>
    </citation>
    <scope>NUCLEOTIDE SEQUENCE [LARGE SCALE GENOMIC DNA]</scope>
    <source>
        <strain evidence="7 8">DOK1-4</strain>
    </source>
</reference>
<evidence type="ECO:0000256" key="5">
    <source>
        <dbReference type="ARBA" id="ARBA00023136"/>
    </source>
</evidence>
<name>A0A1P8MVY4_9RHOB</name>
<dbReference type="PROSITE" id="PS50093">
    <property type="entry name" value="PKD"/>
    <property type="match status" value="4"/>
</dbReference>
<dbReference type="GO" id="GO:0006816">
    <property type="term" value="P:calcium ion transport"/>
    <property type="evidence" value="ECO:0007669"/>
    <property type="project" value="TreeGrafter"/>
</dbReference>
<dbReference type="Proteomes" id="UP000186336">
    <property type="component" value="Chromosome"/>
</dbReference>
<dbReference type="InterPro" id="IPR022409">
    <property type="entry name" value="PKD/Chitinase_dom"/>
</dbReference>
<dbReference type="PANTHER" id="PTHR46730:SF1">
    <property type="entry name" value="PLAT DOMAIN-CONTAINING PROTEIN"/>
    <property type="match status" value="1"/>
</dbReference>
<dbReference type="CDD" id="cd00146">
    <property type="entry name" value="PKD"/>
    <property type="match status" value="4"/>
</dbReference>
<proteinExistence type="predicted"/>
<protein>
    <recommendedName>
        <fullName evidence="6">PKD domain-containing protein</fullName>
    </recommendedName>
</protein>
<feature type="domain" description="PKD" evidence="6">
    <location>
        <begin position="328"/>
        <end position="380"/>
    </location>
</feature>
<dbReference type="EMBL" id="CP019312">
    <property type="protein sequence ID" value="APX12163.1"/>
    <property type="molecule type" value="Genomic_DNA"/>
</dbReference>
<evidence type="ECO:0000259" key="6">
    <source>
        <dbReference type="PROSITE" id="PS50093"/>
    </source>
</evidence>
<evidence type="ECO:0000256" key="1">
    <source>
        <dbReference type="ARBA" id="ARBA00004141"/>
    </source>
</evidence>
<feature type="domain" description="PKD" evidence="6">
    <location>
        <begin position="40"/>
        <end position="124"/>
    </location>
</feature>
<organism evidence="7 8">
    <name type="scientific">Tateyamaria omphalii</name>
    <dbReference type="NCBI Taxonomy" id="299262"/>
    <lineage>
        <taxon>Bacteria</taxon>
        <taxon>Pseudomonadati</taxon>
        <taxon>Pseudomonadota</taxon>
        <taxon>Alphaproteobacteria</taxon>
        <taxon>Rhodobacterales</taxon>
        <taxon>Roseobacteraceae</taxon>
        <taxon>Tateyamaria</taxon>
    </lineage>
</organism>
<dbReference type="InterPro" id="IPR000601">
    <property type="entry name" value="PKD_dom"/>
</dbReference>
<keyword evidence="4" id="KW-1133">Transmembrane helix</keyword>
<keyword evidence="5" id="KW-0472">Membrane</keyword>
<evidence type="ECO:0000256" key="2">
    <source>
        <dbReference type="ARBA" id="ARBA00022692"/>
    </source>
</evidence>
<accession>A0A1P8MVY4</accession>
<feature type="domain" description="PKD" evidence="6">
    <location>
        <begin position="154"/>
        <end position="192"/>
    </location>
</feature>
<keyword evidence="3" id="KW-0677">Repeat</keyword>
<dbReference type="GO" id="GO:0005261">
    <property type="term" value="F:monoatomic cation channel activity"/>
    <property type="evidence" value="ECO:0007669"/>
    <property type="project" value="TreeGrafter"/>
</dbReference>
<dbReference type="SMART" id="SM00089">
    <property type="entry name" value="PKD"/>
    <property type="match status" value="4"/>
</dbReference>
<dbReference type="STRING" id="299262.BWR18_11090"/>
<gene>
    <name evidence="7" type="ORF">BWR18_11090</name>
</gene>
<evidence type="ECO:0000313" key="8">
    <source>
        <dbReference type="Proteomes" id="UP000186336"/>
    </source>
</evidence>
<dbReference type="SUPFAM" id="SSF49299">
    <property type="entry name" value="PKD domain"/>
    <property type="match status" value="4"/>
</dbReference>
<dbReference type="InterPro" id="IPR013783">
    <property type="entry name" value="Ig-like_fold"/>
</dbReference>
<keyword evidence="2" id="KW-0812">Transmembrane</keyword>
<dbReference type="AlphaFoldDB" id="A0A1P8MVY4"/>
<feature type="domain" description="PKD" evidence="6">
    <location>
        <begin position="209"/>
        <end position="281"/>
    </location>
</feature>
<dbReference type="InterPro" id="IPR035986">
    <property type="entry name" value="PKD_dom_sf"/>
</dbReference>
<evidence type="ECO:0000256" key="4">
    <source>
        <dbReference type="ARBA" id="ARBA00022989"/>
    </source>
</evidence>
<dbReference type="PANTHER" id="PTHR46730">
    <property type="entry name" value="POLYCYSTIN-1"/>
    <property type="match status" value="1"/>
</dbReference>
<evidence type="ECO:0000256" key="3">
    <source>
        <dbReference type="ARBA" id="ARBA00022737"/>
    </source>
</evidence>